<name>A0A0E9T618_ANGAN</name>
<accession>A0A0E9T618</accession>
<sequence>MNKNDSDQISSVTATRKQLKKQKKYLYGPAFSRLNTASLTSHKCEMCVPDVSFEGTHKITRKYFTL</sequence>
<organism evidence="2">
    <name type="scientific">Anguilla anguilla</name>
    <name type="common">European freshwater eel</name>
    <name type="synonym">Muraena anguilla</name>
    <dbReference type="NCBI Taxonomy" id="7936"/>
    <lineage>
        <taxon>Eukaryota</taxon>
        <taxon>Metazoa</taxon>
        <taxon>Chordata</taxon>
        <taxon>Craniata</taxon>
        <taxon>Vertebrata</taxon>
        <taxon>Euteleostomi</taxon>
        <taxon>Actinopterygii</taxon>
        <taxon>Neopterygii</taxon>
        <taxon>Teleostei</taxon>
        <taxon>Anguilliformes</taxon>
        <taxon>Anguillidae</taxon>
        <taxon>Anguilla</taxon>
    </lineage>
</organism>
<evidence type="ECO:0000313" key="2">
    <source>
        <dbReference type="EMBL" id="JAH49104.1"/>
    </source>
</evidence>
<dbReference type="EMBL" id="GBXM01059473">
    <property type="protein sequence ID" value="JAH49104.1"/>
    <property type="molecule type" value="Transcribed_RNA"/>
</dbReference>
<dbReference type="AlphaFoldDB" id="A0A0E9T618"/>
<protein>
    <submittedName>
        <fullName evidence="2">Uncharacterized protein</fullName>
    </submittedName>
</protein>
<feature type="region of interest" description="Disordered" evidence="1">
    <location>
        <begin position="1"/>
        <end position="20"/>
    </location>
</feature>
<proteinExistence type="predicted"/>
<feature type="compositionally biased region" description="Polar residues" evidence="1">
    <location>
        <begin position="7"/>
        <end position="16"/>
    </location>
</feature>
<evidence type="ECO:0000256" key="1">
    <source>
        <dbReference type="SAM" id="MobiDB-lite"/>
    </source>
</evidence>
<reference evidence="2" key="1">
    <citation type="submission" date="2014-11" db="EMBL/GenBank/DDBJ databases">
        <authorList>
            <person name="Amaro Gonzalez C."/>
        </authorList>
    </citation>
    <scope>NUCLEOTIDE SEQUENCE</scope>
</reference>
<reference evidence="2" key="2">
    <citation type="journal article" date="2015" name="Fish Shellfish Immunol.">
        <title>Early steps in the European eel (Anguilla anguilla)-Vibrio vulnificus interaction in the gills: Role of the RtxA13 toxin.</title>
        <authorList>
            <person name="Callol A."/>
            <person name="Pajuelo D."/>
            <person name="Ebbesson L."/>
            <person name="Teles M."/>
            <person name="MacKenzie S."/>
            <person name="Amaro C."/>
        </authorList>
    </citation>
    <scope>NUCLEOTIDE SEQUENCE</scope>
</reference>